<dbReference type="PANTHER" id="PTHR12778:SF9">
    <property type="entry name" value="ACETYL-COENZYME A TRANSPORTER 1"/>
    <property type="match status" value="1"/>
</dbReference>
<proteinExistence type="predicted"/>
<dbReference type="InterPro" id="IPR036259">
    <property type="entry name" value="MFS_trans_sf"/>
</dbReference>
<feature type="transmembrane region" description="Helical" evidence="6">
    <location>
        <begin position="219"/>
        <end position="238"/>
    </location>
</feature>
<dbReference type="InterPro" id="IPR004752">
    <property type="entry name" value="AmpG_permease/AT-1"/>
</dbReference>
<feature type="transmembrane region" description="Helical" evidence="6">
    <location>
        <begin position="185"/>
        <end position="207"/>
    </location>
</feature>
<evidence type="ECO:0000313" key="8">
    <source>
        <dbReference type="Proteomes" id="UP001189429"/>
    </source>
</evidence>
<evidence type="ECO:0000256" key="3">
    <source>
        <dbReference type="ARBA" id="ARBA00022989"/>
    </source>
</evidence>
<evidence type="ECO:0000256" key="4">
    <source>
        <dbReference type="ARBA" id="ARBA00023136"/>
    </source>
</evidence>
<feature type="transmembrane region" description="Helical" evidence="6">
    <location>
        <begin position="250"/>
        <end position="274"/>
    </location>
</feature>
<comment type="caution">
    <text evidence="7">The sequence shown here is derived from an EMBL/GenBank/DDBJ whole genome shotgun (WGS) entry which is preliminary data.</text>
</comment>
<dbReference type="EMBL" id="CAUYUJ010002346">
    <property type="protein sequence ID" value="CAK0800375.1"/>
    <property type="molecule type" value="Genomic_DNA"/>
</dbReference>
<keyword evidence="4 6" id="KW-0472">Membrane</keyword>
<dbReference type="SUPFAM" id="SSF103473">
    <property type="entry name" value="MFS general substrate transporter"/>
    <property type="match status" value="1"/>
</dbReference>
<gene>
    <name evidence="7" type="ORF">PCOR1329_LOCUS8540</name>
</gene>
<evidence type="ECO:0000256" key="6">
    <source>
        <dbReference type="SAM" id="Phobius"/>
    </source>
</evidence>
<feature type="compositionally biased region" description="Low complexity" evidence="5">
    <location>
        <begin position="65"/>
        <end position="79"/>
    </location>
</feature>
<dbReference type="Proteomes" id="UP001189429">
    <property type="component" value="Unassembled WGS sequence"/>
</dbReference>
<accession>A0ABN9Q7A0</accession>
<dbReference type="Gene3D" id="1.20.1250.20">
    <property type="entry name" value="MFS general substrate transporter like domains"/>
    <property type="match status" value="1"/>
</dbReference>
<feature type="region of interest" description="Disordered" evidence="5">
    <location>
        <begin position="448"/>
        <end position="482"/>
    </location>
</feature>
<evidence type="ECO:0000256" key="1">
    <source>
        <dbReference type="ARBA" id="ARBA00004141"/>
    </source>
</evidence>
<feature type="region of interest" description="Disordered" evidence="5">
    <location>
        <begin position="29"/>
        <end position="79"/>
    </location>
</feature>
<evidence type="ECO:0000256" key="2">
    <source>
        <dbReference type="ARBA" id="ARBA00022692"/>
    </source>
</evidence>
<keyword evidence="2 6" id="KW-0812">Transmembrane</keyword>
<sequence length="494" mass="52720">MPDLTVPPHPKFGSSGSIAVVSALAAGHHGERGAAPAQRPRPRVRAGAGGIGRARPCGGRRRQAGRIAGGSSPCSESESSLEGEYGNIFLLLVLYTLQGIPMGLASVLPMVLKERGVSFSEIGTFSMNSYPFSLKILWAPVVDAAFIPSFGRRKTWMVPAQLLIGVVMLILSFKLDELLYVEKPWTLSLTGVFFLLHFLCATQDIAVDGWALTMLRRENVGYAATCNAIGQTLGYTLGFTGFMVLEHRKLLDLATFIFCCGLCFLVVTLAVAVLKAEAPVPPEDQPEDIPTAYGQMLDILKLRAIRSTAVLLFTWKVAFAIESLAPLKFQEYGVPKEHLAFVTSTIMPLRPAACGRGEADFERCAPGFGPAGLPPARGRRGPHHRPRVQHARGDGPRPVGLLRPHAAGHGAGGHLGASACLCRRWLSSPGSATRPWAARAHGTGLRGISAPLSEQKSRPGRSTHNLSAASLEGPVGPEGGRKTTVVSLVRGAWI</sequence>
<evidence type="ECO:0008006" key="9">
    <source>
        <dbReference type="Google" id="ProtNLM"/>
    </source>
</evidence>
<feature type="compositionally biased region" description="Basic residues" evidence="5">
    <location>
        <begin position="377"/>
        <end position="390"/>
    </location>
</feature>
<protein>
    <recommendedName>
        <fullName evidence="9">Acetyl-coenzyme A transporter 1</fullName>
    </recommendedName>
</protein>
<dbReference type="PANTHER" id="PTHR12778">
    <property type="entry name" value="SOLUTE CARRIER FAMILY 33 ACETYL-COA TRANSPORTER -RELATED"/>
    <property type="match status" value="1"/>
</dbReference>
<keyword evidence="8" id="KW-1185">Reference proteome</keyword>
<dbReference type="Pfam" id="PF13000">
    <property type="entry name" value="Acatn"/>
    <property type="match status" value="1"/>
</dbReference>
<evidence type="ECO:0000256" key="5">
    <source>
        <dbReference type="SAM" id="MobiDB-lite"/>
    </source>
</evidence>
<name>A0ABN9Q7A0_9DINO</name>
<keyword evidence="3 6" id="KW-1133">Transmembrane helix</keyword>
<organism evidence="7 8">
    <name type="scientific">Prorocentrum cordatum</name>
    <dbReference type="NCBI Taxonomy" id="2364126"/>
    <lineage>
        <taxon>Eukaryota</taxon>
        <taxon>Sar</taxon>
        <taxon>Alveolata</taxon>
        <taxon>Dinophyceae</taxon>
        <taxon>Prorocentrales</taxon>
        <taxon>Prorocentraceae</taxon>
        <taxon>Prorocentrum</taxon>
    </lineage>
</organism>
<evidence type="ECO:0000313" key="7">
    <source>
        <dbReference type="EMBL" id="CAK0800375.1"/>
    </source>
</evidence>
<feature type="region of interest" description="Disordered" evidence="5">
    <location>
        <begin position="372"/>
        <end position="396"/>
    </location>
</feature>
<feature type="transmembrane region" description="Helical" evidence="6">
    <location>
        <begin position="156"/>
        <end position="173"/>
    </location>
</feature>
<reference evidence="7" key="1">
    <citation type="submission" date="2023-10" db="EMBL/GenBank/DDBJ databases">
        <authorList>
            <person name="Chen Y."/>
            <person name="Shah S."/>
            <person name="Dougan E. K."/>
            <person name="Thang M."/>
            <person name="Chan C."/>
        </authorList>
    </citation>
    <scope>NUCLEOTIDE SEQUENCE [LARGE SCALE GENOMIC DNA]</scope>
</reference>
<dbReference type="InterPro" id="IPR024371">
    <property type="entry name" value="AcetylCoA_trans_1-like"/>
</dbReference>
<comment type="subcellular location">
    <subcellularLocation>
        <location evidence="1">Membrane</location>
        <topology evidence="1">Multi-pass membrane protein</topology>
    </subcellularLocation>
</comment>